<dbReference type="SUPFAM" id="SSF48452">
    <property type="entry name" value="TPR-like"/>
    <property type="match status" value="1"/>
</dbReference>
<sequence>MKSIIKLIPVLGLSVWLYSCANFLDAKPDNTLAHPSTLKDLRAILDNENAVNDVYPSTLAMASDEFYMTYKGYAQMTQRIQDIYIWEDQGIDAGWTTSYKAISLANVVLEALERIKGGDQRLRNQLEGEALFLRGWMFFHLAQIYCPHFSIHDTGEGLGIVLRMDSSSEVKIGRSSLKETYRQIFGDLNRALELLPEESEYITRPAKLACYGALARAYLTVEDFVAAEEMVDKLLKRKDELWDYNTVSGVGLYPFVLADNIELIYYGRAASTGEFIYNPNTYIDPALYSLYEEHDLRKNLYYTAGAEGMKFRGYYHGKLADYFGGIGMDEMYLIKAECAARREDTPTGLRYLNTLLQHRYNSDYFNSLTILDSDILLRRTLEERRKQLVCRGLRWQDLRRLNRTKSLETTIHREMEIDGELKVYTLEPNSLRYVFLIPYLATEMGHYEQNPR</sequence>
<keyword evidence="4" id="KW-0472">Membrane</keyword>
<dbReference type="PROSITE" id="PS51257">
    <property type="entry name" value="PROKAR_LIPOPROTEIN"/>
    <property type="match status" value="1"/>
</dbReference>
<keyword evidence="10" id="KW-1185">Reference proteome</keyword>
<feature type="domain" description="RagB/SusD" evidence="7">
    <location>
        <begin position="330"/>
        <end position="419"/>
    </location>
</feature>
<evidence type="ECO:0000256" key="3">
    <source>
        <dbReference type="ARBA" id="ARBA00022729"/>
    </source>
</evidence>
<dbReference type="InterPro" id="IPR012944">
    <property type="entry name" value="SusD_RagB_dom"/>
</dbReference>
<dbReference type="Proteomes" id="UP000295292">
    <property type="component" value="Unassembled WGS sequence"/>
</dbReference>
<organism evidence="9 10">
    <name type="scientific">Sphingobacterium yanglingense</name>
    <dbReference type="NCBI Taxonomy" id="1437280"/>
    <lineage>
        <taxon>Bacteria</taxon>
        <taxon>Pseudomonadati</taxon>
        <taxon>Bacteroidota</taxon>
        <taxon>Sphingobacteriia</taxon>
        <taxon>Sphingobacteriales</taxon>
        <taxon>Sphingobacteriaceae</taxon>
        <taxon>Sphingobacterium</taxon>
    </lineage>
</organism>
<comment type="caution">
    <text evidence="9">The sequence shown here is derived from an EMBL/GenBank/DDBJ whole genome shotgun (WGS) entry which is preliminary data.</text>
</comment>
<dbReference type="InterPro" id="IPR033985">
    <property type="entry name" value="SusD-like_N"/>
</dbReference>
<comment type="similarity">
    <text evidence="2">Belongs to the SusD family.</text>
</comment>
<feature type="signal peptide" evidence="6">
    <location>
        <begin position="1"/>
        <end position="21"/>
    </location>
</feature>
<protein>
    <submittedName>
        <fullName evidence="9">SusD-like starch-binding protein associating with outer membrane</fullName>
    </submittedName>
</protein>
<gene>
    <name evidence="9" type="ORF">CLV99_2122</name>
</gene>
<feature type="domain" description="SusD-like N-terminal" evidence="8">
    <location>
        <begin position="23"/>
        <end position="219"/>
    </location>
</feature>
<accession>A0A4R6WJJ5</accession>
<evidence type="ECO:0000313" key="9">
    <source>
        <dbReference type="EMBL" id="TDQ78144.1"/>
    </source>
</evidence>
<evidence type="ECO:0000256" key="5">
    <source>
        <dbReference type="ARBA" id="ARBA00023237"/>
    </source>
</evidence>
<reference evidence="9 10" key="1">
    <citation type="submission" date="2019-03" db="EMBL/GenBank/DDBJ databases">
        <title>Genomic Encyclopedia of Archaeal and Bacterial Type Strains, Phase II (KMG-II): from individual species to whole genera.</title>
        <authorList>
            <person name="Goeker M."/>
        </authorList>
    </citation>
    <scope>NUCLEOTIDE SEQUENCE [LARGE SCALE GENOMIC DNA]</scope>
    <source>
        <strain evidence="9 10">DSM 28353</strain>
    </source>
</reference>
<dbReference type="Pfam" id="PF14322">
    <property type="entry name" value="SusD-like_3"/>
    <property type="match status" value="1"/>
</dbReference>
<keyword evidence="5" id="KW-0998">Cell outer membrane</keyword>
<dbReference type="Gene3D" id="1.25.40.390">
    <property type="match status" value="1"/>
</dbReference>
<dbReference type="RefSeq" id="WP_133584394.1">
    <property type="nucleotide sequence ID" value="NZ_SNYV01000013.1"/>
</dbReference>
<keyword evidence="3 6" id="KW-0732">Signal</keyword>
<dbReference type="Pfam" id="PF07980">
    <property type="entry name" value="SusD_RagB"/>
    <property type="match status" value="1"/>
</dbReference>
<evidence type="ECO:0000259" key="7">
    <source>
        <dbReference type="Pfam" id="PF07980"/>
    </source>
</evidence>
<dbReference type="AlphaFoldDB" id="A0A4R6WJJ5"/>
<dbReference type="OrthoDB" id="653598at2"/>
<name>A0A4R6WJJ5_9SPHI</name>
<evidence type="ECO:0000256" key="6">
    <source>
        <dbReference type="SAM" id="SignalP"/>
    </source>
</evidence>
<evidence type="ECO:0000256" key="4">
    <source>
        <dbReference type="ARBA" id="ARBA00023136"/>
    </source>
</evidence>
<evidence type="ECO:0000256" key="2">
    <source>
        <dbReference type="ARBA" id="ARBA00006275"/>
    </source>
</evidence>
<dbReference type="InterPro" id="IPR011990">
    <property type="entry name" value="TPR-like_helical_dom_sf"/>
</dbReference>
<comment type="subcellular location">
    <subcellularLocation>
        <location evidence="1">Cell outer membrane</location>
    </subcellularLocation>
</comment>
<proteinExistence type="inferred from homology"/>
<evidence type="ECO:0000256" key="1">
    <source>
        <dbReference type="ARBA" id="ARBA00004442"/>
    </source>
</evidence>
<feature type="chain" id="PRO_5020545278" evidence="6">
    <location>
        <begin position="22"/>
        <end position="452"/>
    </location>
</feature>
<dbReference type="GO" id="GO:0009279">
    <property type="term" value="C:cell outer membrane"/>
    <property type="evidence" value="ECO:0007669"/>
    <property type="project" value="UniProtKB-SubCell"/>
</dbReference>
<evidence type="ECO:0000313" key="10">
    <source>
        <dbReference type="Proteomes" id="UP000295292"/>
    </source>
</evidence>
<dbReference type="EMBL" id="SNYV01000013">
    <property type="protein sequence ID" value="TDQ78144.1"/>
    <property type="molecule type" value="Genomic_DNA"/>
</dbReference>
<evidence type="ECO:0000259" key="8">
    <source>
        <dbReference type="Pfam" id="PF14322"/>
    </source>
</evidence>